<feature type="domain" description="Alanine racemase N-terminal" evidence="5">
    <location>
        <begin position="25"/>
        <end position="224"/>
    </location>
</feature>
<dbReference type="SUPFAM" id="SSF51419">
    <property type="entry name" value="PLP-binding barrel"/>
    <property type="match status" value="1"/>
</dbReference>
<evidence type="ECO:0000313" key="9">
    <source>
        <dbReference type="Proteomes" id="UP000671910"/>
    </source>
</evidence>
<comment type="cofactor">
    <cofactor evidence="3">
        <name>pyridoxal 5'-phosphate</name>
        <dbReference type="ChEBI" id="CHEBI:597326"/>
    </cofactor>
</comment>
<sequence>MGFQDRYDATLAELARACEAAGRDACDVRVLAVSKTVGADAVAEALACGCTDFGENRPDMLAEKAEAFPQASWHFIGNIQSRKIPEIARFATLVHSLCERRHLERFDREAALLGRTIDVLLEVNVSGEASKSGMAPADVADFMAYAASFDHVRVRGLMTMAPQGDLDVARRCFEELAALRDDVRESLPADQAALFNELSMGMSEDWREAVASGATIVRIGRALFSDVFVADATVS</sequence>
<dbReference type="Gene3D" id="3.20.20.10">
    <property type="entry name" value="Alanine racemase"/>
    <property type="match status" value="1"/>
</dbReference>
<dbReference type="Pfam" id="PF01168">
    <property type="entry name" value="Ala_racemase_N"/>
    <property type="match status" value="1"/>
</dbReference>
<accession>A0A9E6MRD6</accession>
<reference evidence="6 8" key="1">
    <citation type="submission" date="2019-11" db="EMBL/GenBank/DDBJ databases">
        <title>Eggerthellaceae novel genus isolated from the rectal contents of marmort.</title>
        <authorList>
            <person name="Zhang G."/>
        </authorList>
    </citation>
    <scope>NUCLEOTIDE SEQUENCE [LARGE SCALE GENOMIC DNA]</scope>
    <source>
        <strain evidence="8">zg-886</strain>
        <strain evidence="6">Zg-886</strain>
    </source>
</reference>
<dbReference type="InterPro" id="IPR011078">
    <property type="entry name" value="PyrdxlP_homeostasis"/>
</dbReference>
<keyword evidence="1 2" id="KW-0663">Pyridoxal phosphate</keyword>
<evidence type="ECO:0000313" key="8">
    <source>
        <dbReference type="Proteomes" id="UP000636394"/>
    </source>
</evidence>
<evidence type="ECO:0000256" key="3">
    <source>
        <dbReference type="PIRSR" id="PIRSR004848-1"/>
    </source>
</evidence>
<dbReference type="AlphaFoldDB" id="A0A9E6MRD6"/>
<organism evidence="7 9">
    <name type="scientific">Xiamenia xianingshaonis</name>
    <dbReference type="NCBI Taxonomy" id="2682776"/>
    <lineage>
        <taxon>Bacteria</taxon>
        <taxon>Bacillati</taxon>
        <taxon>Actinomycetota</taxon>
        <taxon>Coriobacteriia</taxon>
        <taxon>Eggerthellales</taxon>
        <taxon>Eggerthellaceae</taxon>
        <taxon>Xiamenia</taxon>
    </lineage>
</organism>
<dbReference type="PROSITE" id="PS01211">
    <property type="entry name" value="UPF0001"/>
    <property type="match status" value="1"/>
</dbReference>
<dbReference type="GO" id="GO:0030170">
    <property type="term" value="F:pyridoxal phosphate binding"/>
    <property type="evidence" value="ECO:0007669"/>
    <property type="project" value="UniProtKB-UniRule"/>
</dbReference>
<protein>
    <recommendedName>
        <fullName evidence="2">Pyridoxal phosphate homeostasis protein</fullName>
        <shortName evidence="2">PLP homeostasis protein</shortName>
    </recommendedName>
</protein>
<proteinExistence type="inferred from homology"/>
<dbReference type="Proteomes" id="UP000636394">
    <property type="component" value="Unassembled WGS sequence"/>
</dbReference>
<dbReference type="EMBL" id="WPCR01000012">
    <property type="protein sequence ID" value="NHM14828.1"/>
    <property type="molecule type" value="Genomic_DNA"/>
</dbReference>
<reference evidence="7" key="2">
    <citation type="submission" date="2021-04" db="EMBL/GenBank/DDBJ databases">
        <title>Novel species in family Eggerthellaceae.</title>
        <authorList>
            <person name="Zhang G."/>
        </authorList>
    </citation>
    <scope>NUCLEOTIDE SEQUENCE</scope>
    <source>
        <strain evidence="7">Zg-886</strain>
    </source>
</reference>
<evidence type="ECO:0000256" key="1">
    <source>
        <dbReference type="ARBA" id="ARBA00022898"/>
    </source>
</evidence>
<dbReference type="PIRSF" id="PIRSF004848">
    <property type="entry name" value="YBL036c_PLPDEIII"/>
    <property type="match status" value="1"/>
</dbReference>
<dbReference type="InterPro" id="IPR001608">
    <property type="entry name" value="Ala_racemase_N"/>
</dbReference>
<evidence type="ECO:0000259" key="5">
    <source>
        <dbReference type="Pfam" id="PF01168"/>
    </source>
</evidence>
<comment type="function">
    <text evidence="2">Pyridoxal 5'-phosphate (PLP)-binding protein, which is involved in PLP homeostasis.</text>
</comment>
<dbReference type="CDD" id="cd00635">
    <property type="entry name" value="PLPDE_III_YBL036c_like"/>
    <property type="match status" value="1"/>
</dbReference>
<dbReference type="PANTHER" id="PTHR10146:SF14">
    <property type="entry name" value="PYRIDOXAL PHOSPHATE HOMEOSTASIS PROTEIN"/>
    <property type="match status" value="1"/>
</dbReference>
<dbReference type="EMBL" id="CP072829">
    <property type="protein sequence ID" value="QTU84765.1"/>
    <property type="molecule type" value="Genomic_DNA"/>
</dbReference>
<comment type="similarity">
    <text evidence="2 4">Belongs to the pyridoxal phosphate-binding protein YggS/PROSC family.</text>
</comment>
<evidence type="ECO:0000313" key="7">
    <source>
        <dbReference type="EMBL" id="QTU84765.1"/>
    </source>
</evidence>
<evidence type="ECO:0000313" key="6">
    <source>
        <dbReference type="EMBL" id="NHM14828.1"/>
    </source>
</evidence>
<name>A0A9E6MRD6_9ACTN</name>
<dbReference type="HAMAP" id="MF_02087">
    <property type="entry name" value="PLP_homeostasis"/>
    <property type="match status" value="1"/>
</dbReference>
<evidence type="ECO:0000256" key="2">
    <source>
        <dbReference type="HAMAP-Rule" id="MF_02087"/>
    </source>
</evidence>
<dbReference type="Proteomes" id="UP000671910">
    <property type="component" value="Chromosome"/>
</dbReference>
<evidence type="ECO:0000256" key="4">
    <source>
        <dbReference type="RuleBase" id="RU004514"/>
    </source>
</evidence>
<dbReference type="KEGG" id="ebz:J7S26_02245"/>
<keyword evidence="8" id="KW-1185">Reference proteome</keyword>
<dbReference type="NCBIfam" id="TIGR00044">
    <property type="entry name" value="YggS family pyridoxal phosphate-dependent enzyme"/>
    <property type="match status" value="1"/>
</dbReference>
<dbReference type="RefSeq" id="WP_166340250.1">
    <property type="nucleotide sequence ID" value="NZ_CP072829.1"/>
</dbReference>
<feature type="modified residue" description="N6-(pyridoxal phosphate)lysine" evidence="2 3">
    <location>
        <position position="35"/>
    </location>
</feature>
<gene>
    <name evidence="6" type="ORF">GMI68_08690</name>
    <name evidence="7" type="ORF">J7S26_02245</name>
</gene>
<dbReference type="InterPro" id="IPR029066">
    <property type="entry name" value="PLP-binding_barrel"/>
</dbReference>
<dbReference type="PANTHER" id="PTHR10146">
    <property type="entry name" value="PROLINE SYNTHETASE CO-TRANSCRIBED BACTERIAL HOMOLOG PROTEIN"/>
    <property type="match status" value="1"/>
</dbReference>